<feature type="region of interest" description="Disordered" evidence="1">
    <location>
        <begin position="640"/>
        <end position="661"/>
    </location>
</feature>
<dbReference type="PANTHER" id="PTHR13179">
    <property type="entry name" value="DEP DOMAIN CONTAINING PROTEIN 5"/>
    <property type="match status" value="1"/>
</dbReference>
<evidence type="ECO:0000313" key="3">
    <source>
        <dbReference type="EMBL" id="CAD7589464.1"/>
    </source>
</evidence>
<dbReference type="GO" id="GO:0010508">
    <property type="term" value="P:positive regulation of autophagy"/>
    <property type="evidence" value="ECO:0007669"/>
    <property type="project" value="TreeGrafter"/>
</dbReference>
<proteinExistence type="predicted"/>
<dbReference type="InterPro" id="IPR027244">
    <property type="entry name" value="IML1"/>
</dbReference>
<accession>A0A7R9PJY0</accession>
<gene>
    <name evidence="3" type="ORF">TGEB3V08_LOCUS3407</name>
</gene>
<dbReference type="GO" id="GO:0034198">
    <property type="term" value="P:cellular response to amino acid starvation"/>
    <property type="evidence" value="ECO:0007669"/>
    <property type="project" value="TreeGrafter"/>
</dbReference>
<dbReference type="Pfam" id="PF23013">
    <property type="entry name" value="IML1_N"/>
    <property type="match status" value="1"/>
</dbReference>
<evidence type="ECO:0000259" key="2">
    <source>
        <dbReference type="PROSITE" id="PS50186"/>
    </source>
</evidence>
<sequence>MPYLGEDLIINPKDFPGINKGDIVEIYHPEDEFSRLLLQITSFKEDLQTRETISVEQSIATAFQLRTYADVYMNIVKPVDVALDSVELTFKDQYMGRSEMWRLKNSLVVFRSNTSMVYLFIQMSSEMWDFDIHGDLYFEKAVNGFLADLFQKWKKNGSNHEVTIVLFSRTFYKANNLEEFPGYMRECLQQDYKGRFYEDFYRVAVQNERYDDWTNTLVQLRRLFTDYQNIVLEYHKRPGVPIPNSVNSTAAQGNFLEVLNMSLNVFEKHYLDRSFDRTGQLSVVITPGVGVFEVDRELTNVTKQRIIDNGVGSDLVCVGEQPLHAVPLLKFHNKDTSLNAADDYSMPHWINLSFYSTNKKVAYSNFIPRIKLPPKRTKPCTAADIRFIPSAKSKLIQEDECMPNSLFDYDAYDAQVFQLPPVHTARFSQSLQRVNSRYKKMSVTVPETDQKLLKRKMSDPDIHHGLLAGTCSSPPGKSTTRSAAISIPQHRPTELSPQNSSVNPEVKSKVFVAHSNLETTSPPFRPVVGSAGSPSNSGHTQVNLILPGRALINPFDPSHVTIKLTSNRRRWTHIFPKGPSGVLIQQHHYQAVPAVSSEEQMFETVGGVGSTFSTSPGNENHAPNIVGSLPRSASQITFQQESMKGRSFSRPNLFSDKEKERVKDKDKVVKTNKSLTLLWGATGEQEWTPALTTGVDWKSLTIPACLPITTDYFPDKRSLQNDFVVSDYNLLPDDVNADFAQRRAIYKKPLTTKEVFRELVSQRLAQGFQLIFVPKPGSNKQAQTPGSAGNIPVSGISSLVMSRPRDIEPTEEYLLSIGRVFHKISLSGSAITVTRYRPRHPYPPFNIHYRYRFHAPHHGTYEMSWVSFTTEKLENFNWNYLDHYICTRGDTDFQLAEAQKYWRFRMYLLPLNHLATKKILEGADHCDIYTPLSSEELGHLVEDFLRFLETYINRNKRPGTTKILRTSTPPSPGLKMISRRHSASIIFHSQSSSQTSVVGNSPFRERLGSNRVLDKPRPRVSGPIFACKESVKPPSVTQPGLNHDVPVFGSLIYCESSALDLAATKVGEKHGNNRMADRTNNRSGSKVMERVKAEGGGGGSGRVSPASEVAVGEKSSQQQPPLADYHQSDSSQQLAEVPDESIVTKADFRLLKSSATLPEILESMRHPQTGVVFLMHHASLPSFTFISADAVQWVISHMEGVVCEEQAVTIMESMLKEHYICHASGDFSHPFIVGFYLYHLVHPEKEGQKDPEYLQPLGDLESFENEWIEVEVKHPGGWRQGACPQALEAGVPKFLRDTLPGSCDEDADQPRKWPGVNYFSLVLCLVPLYKHTHLETDVNNKSDRIEWGHCRYQSLYKPNRAYELVVQWVCSSGTIVSDLVSSSKDLYKPNTAYELVVQWVCLFGTIVSDLIMGWARKAQSSGFQVIPIPADPLALPFTHKSDPLRGPIFIPLDTECLMGNKSYLFEMFPEETWDQRLFHFQEAVLEKFGFVQCMVENLSVSSPGTMTHHEQYRAHGNSISRPGLSSKHPGIQGARRYPVHSDALSSPHEEYITRHVSGKNNDDYNTERRTGFLWSWNHMLSRRWRSSSTPATGDEMFQAKFLRDFREFCANTNNRLLDFWETSWTLKTQTSLGVLLSIQPG</sequence>
<dbReference type="GO" id="GO:1904262">
    <property type="term" value="P:negative regulation of TORC1 signaling"/>
    <property type="evidence" value="ECO:0007669"/>
    <property type="project" value="TreeGrafter"/>
</dbReference>
<dbReference type="SMART" id="SM00049">
    <property type="entry name" value="DEP"/>
    <property type="match status" value="1"/>
</dbReference>
<organism evidence="3">
    <name type="scientific">Timema genevievae</name>
    <name type="common">Walking stick</name>
    <dbReference type="NCBI Taxonomy" id="629358"/>
    <lineage>
        <taxon>Eukaryota</taxon>
        <taxon>Metazoa</taxon>
        <taxon>Ecdysozoa</taxon>
        <taxon>Arthropoda</taxon>
        <taxon>Hexapoda</taxon>
        <taxon>Insecta</taxon>
        <taxon>Pterygota</taxon>
        <taxon>Neoptera</taxon>
        <taxon>Polyneoptera</taxon>
        <taxon>Phasmatodea</taxon>
        <taxon>Timematodea</taxon>
        <taxon>Timematoidea</taxon>
        <taxon>Timematidae</taxon>
        <taxon>Timema</taxon>
    </lineage>
</organism>
<dbReference type="InterPro" id="IPR045838">
    <property type="entry name" value="DEPDC5_CTD"/>
</dbReference>
<dbReference type="GO" id="GO:0005096">
    <property type="term" value="F:GTPase activator activity"/>
    <property type="evidence" value="ECO:0007669"/>
    <property type="project" value="InterPro"/>
</dbReference>
<dbReference type="InterPro" id="IPR000591">
    <property type="entry name" value="DEP_dom"/>
</dbReference>
<evidence type="ECO:0000256" key="1">
    <source>
        <dbReference type="SAM" id="MobiDB-lite"/>
    </source>
</evidence>
<feature type="compositionally biased region" description="Basic and acidic residues" evidence="1">
    <location>
        <begin position="1070"/>
        <end position="1080"/>
    </location>
</feature>
<feature type="region of interest" description="Disordered" evidence="1">
    <location>
        <begin position="1070"/>
        <end position="1137"/>
    </location>
</feature>
<dbReference type="InterPro" id="IPR055213">
    <property type="entry name" value="IML1_double_psi_beta_barrel"/>
</dbReference>
<name>A0A7R9PJY0_TIMGE</name>
<dbReference type="GO" id="GO:0005765">
    <property type="term" value="C:lysosomal membrane"/>
    <property type="evidence" value="ECO:0007669"/>
    <property type="project" value="TreeGrafter"/>
</dbReference>
<feature type="domain" description="DEP" evidence="2">
    <location>
        <begin position="1184"/>
        <end position="1240"/>
    </location>
</feature>
<dbReference type="InterPro" id="IPR036390">
    <property type="entry name" value="WH_DNA-bd_sf"/>
</dbReference>
<dbReference type="PROSITE" id="PS50186">
    <property type="entry name" value="DEP"/>
    <property type="match status" value="1"/>
</dbReference>
<dbReference type="Gene3D" id="1.10.10.10">
    <property type="entry name" value="Winged helix-like DNA-binding domain superfamily/Winged helix DNA-binding domain"/>
    <property type="match status" value="1"/>
</dbReference>
<dbReference type="GO" id="GO:1990130">
    <property type="term" value="C:GATOR1 complex"/>
    <property type="evidence" value="ECO:0007669"/>
    <property type="project" value="TreeGrafter"/>
</dbReference>
<dbReference type="Pfam" id="PF19418">
    <property type="entry name" value="DEPDC5_CTD"/>
    <property type="match status" value="2"/>
</dbReference>
<dbReference type="SUPFAM" id="SSF46785">
    <property type="entry name" value="Winged helix' DNA-binding domain"/>
    <property type="match status" value="1"/>
</dbReference>
<dbReference type="EMBL" id="OE840079">
    <property type="protein sequence ID" value="CAD7589464.1"/>
    <property type="molecule type" value="Genomic_DNA"/>
</dbReference>
<dbReference type="InterPro" id="IPR048255">
    <property type="entry name" value="IML1_N"/>
</dbReference>
<dbReference type="GO" id="GO:0035556">
    <property type="term" value="P:intracellular signal transduction"/>
    <property type="evidence" value="ECO:0007669"/>
    <property type="project" value="InterPro"/>
</dbReference>
<reference evidence="3" key="1">
    <citation type="submission" date="2020-11" db="EMBL/GenBank/DDBJ databases">
        <authorList>
            <person name="Tran Van P."/>
        </authorList>
    </citation>
    <scope>NUCLEOTIDE SEQUENCE</scope>
</reference>
<dbReference type="PANTHER" id="PTHR13179:SF8">
    <property type="entry name" value="GATOR COMPLEX PROTEIN DEPDC5"/>
    <property type="match status" value="1"/>
</dbReference>
<protein>
    <recommendedName>
        <fullName evidence="2">DEP domain-containing protein</fullName>
    </recommendedName>
</protein>
<dbReference type="Pfam" id="PF12257">
    <property type="entry name" value="IML1"/>
    <property type="match status" value="1"/>
</dbReference>
<dbReference type="InterPro" id="IPR036388">
    <property type="entry name" value="WH-like_DNA-bd_sf"/>
</dbReference>